<organism evidence="2 3">
    <name type="scientific">Jiulongibacter sediminis</name>
    <dbReference type="NCBI Taxonomy" id="1605367"/>
    <lineage>
        <taxon>Bacteria</taxon>
        <taxon>Pseudomonadati</taxon>
        <taxon>Bacteroidota</taxon>
        <taxon>Cytophagia</taxon>
        <taxon>Cytophagales</taxon>
        <taxon>Leadbetterellaceae</taxon>
        <taxon>Jiulongibacter</taxon>
    </lineage>
</organism>
<feature type="domain" description="Secretion system C-terminal sorting" evidence="1">
    <location>
        <begin position="799"/>
        <end position="868"/>
    </location>
</feature>
<gene>
    <name evidence="2" type="ORF">AFM12_05065</name>
</gene>
<comment type="caution">
    <text evidence="2">The sequence shown here is derived from an EMBL/GenBank/DDBJ whole genome shotgun (WGS) entry which is preliminary data.</text>
</comment>
<dbReference type="OrthoDB" id="902276at2"/>
<reference evidence="2 3" key="1">
    <citation type="submission" date="2015-07" db="EMBL/GenBank/DDBJ databases">
        <title>The draft genome sequence of Leadbetterella sp. JN14-9.</title>
        <authorList>
            <person name="Liu Y."/>
            <person name="Du J."/>
            <person name="Shao Z."/>
        </authorList>
    </citation>
    <scope>NUCLEOTIDE SEQUENCE [LARGE SCALE GENOMIC DNA]</scope>
    <source>
        <strain evidence="2 3">JN14-9</strain>
    </source>
</reference>
<evidence type="ECO:0000313" key="3">
    <source>
        <dbReference type="Proteomes" id="UP000050454"/>
    </source>
</evidence>
<evidence type="ECO:0000313" key="2">
    <source>
        <dbReference type="EMBL" id="KPM49939.1"/>
    </source>
</evidence>
<dbReference type="RefSeq" id="WP_055144550.1">
    <property type="nucleotide sequence ID" value="NZ_JXSZ01000005.1"/>
</dbReference>
<dbReference type="AlphaFoldDB" id="A0A0P7CB20"/>
<accession>A0A0P7CB20</accession>
<dbReference type="Pfam" id="PF18962">
    <property type="entry name" value="Por_Secre_tail"/>
    <property type="match status" value="1"/>
</dbReference>
<name>A0A0P7CB20_9BACT</name>
<dbReference type="STRING" id="1605367.AFM12_05065"/>
<sequence>MVTFPKLPRSFFIFWAVFLECGFLFAQSIQLNSPVGQICYNQAFELTYSLSGDFDEEEEFVLVRQYTGQIADSLTFENPNSLSLSLTSPASVFLVATKTGVQSNTVQLNPDAYPGLFLRYNSVPRCEGYSTPIEIYTGLMAGDQITWQKDDENISGAFQNIYPANVSGVYTATVLRGQCSYKVLGRAEVKIGEIAKAQLTSASIPEVCEGFNVNLSAALPDIQDLQMQWLYEGDTIAGANQKVFSASETGSYQLLLKQGQCVSESDHFLVNIGHLTAGTISSSPIQIRNGEVTICENMTLQLRSSNYSSRNDLEYYWLKDGEGIPGERSKNVSIHEPGVYRLGLRQGKCESLSEPLTVKTGPIKGINLAEGGLLNFCESKNYTIIPEAQNNDIVRNTFDLSLFKDGTSVRRLNQFFDLSTVNESGDYWISGTFGQEGCIVTSDTLEVNFLGGEVPFKLYSFTDHLEGCSSELIIGNDTTVRNLTSLNPTFQWLRNGQVLEGENQSYLTAKSKGDYSLKVLVDSSCTYISEPVQVDFSDLTGKIISSGKGLCAGQLSTLAFSFDKTFVDSSGNFLPNIAQFEWSKNGEVLGTKSTQKITQSGLYKVNLKQNGCEPFDDSLRIQLTEINTQVLPSEDTLGICLNGGYATLTAIEIANNYQWVNNNLTAVSDSFSVQANRLGSYKVWIEKNGCYTFSDPKFIIEKVELPTATLSGGGEIQLGEAMEIKIDFTGPGPWTFTTPEGNTVTSDQNPYTFEVQPINYTVYSITTVENPCGFGEVFGSAEVTVIVLGTEIEEDVLKVYPNPASEVLKFSATENFSSIEYSLTDINGRTLMESKYKPQGIRINQLKAGIYLLSIKADDKTFQRKVVIR</sequence>
<dbReference type="NCBIfam" id="TIGR04183">
    <property type="entry name" value="Por_Secre_tail"/>
    <property type="match status" value="1"/>
</dbReference>
<protein>
    <recommendedName>
        <fullName evidence="1">Secretion system C-terminal sorting domain-containing protein</fullName>
    </recommendedName>
</protein>
<proteinExistence type="predicted"/>
<keyword evidence="3" id="KW-1185">Reference proteome</keyword>
<dbReference type="PATRIC" id="fig|1605367.3.peg.2365"/>
<evidence type="ECO:0000259" key="1">
    <source>
        <dbReference type="Pfam" id="PF18962"/>
    </source>
</evidence>
<dbReference type="EMBL" id="LGTQ01000005">
    <property type="protein sequence ID" value="KPM49939.1"/>
    <property type="molecule type" value="Genomic_DNA"/>
</dbReference>
<dbReference type="InterPro" id="IPR026444">
    <property type="entry name" value="Secre_tail"/>
</dbReference>
<dbReference type="Proteomes" id="UP000050454">
    <property type="component" value="Unassembled WGS sequence"/>
</dbReference>